<dbReference type="HOGENOM" id="CLU_2490417_0_0_2"/>
<evidence type="ECO:0000313" key="2">
    <source>
        <dbReference type="Proteomes" id="UP000002408"/>
    </source>
</evidence>
<accession>A7I6Y1</accession>
<evidence type="ECO:0000313" key="1">
    <source>
        <dbReference type="EMBL" id="ABS55492.1"/>
    </source>
</evidence>
<dbReference type="AlphaFoldDB" id="A7I6Y1"/>
<dbReference type="Proteomes" id="UP000002408">
    <property type="component" value="Chromosome"/>
</dbReference>
<gene>
    <name evidence="1" type="ordered locus">Mboo_0974</name>
</gene>
<dbReference type="EMBL" id="CP000780">
    <property type="protein sequence ID" value="ABS55492.1"/>
    <property type="molecule type" value="Genomic_DNA"/>
</dbReference>
<organism evidence="1 2">
    <name type="scientific">Methanoregula boonei (strain DSM 21154 / JCM 14090 / 6A8)</name>
    <dbReference type="NCBI Taxonomy" id="456442"/>
    <lineage>
        <taxon>Archaea</taxon>
        <taxon>Methanobacteriati</taxon>
        <taxon>Methanobacteriota</taxon>
        <taxon>Stenosarchaea group</taxon>
        <taxon>Methanomicrobia</taxon>
        <taxon>Methanomicrobiales</taxon>
        <taxon>Methanoregulaceae</taxon>
        <taxon>Methanoregula</taxon>
    </lineage>
</organism>
<reference evidence="2" key="1">
    <citation type="journal article" date="2015" name="Microbiology">
        <title>Genome of Methanoregula boonei 6A8 reveals adaptations to oligotrophic peatland environments.</title>
        <authorList>
            <person name="Braeuer S."/>
            <person name="Cadillo-Quiroz H."/>
            <person name="Kyrpides N."/>
            <person name="Woyke T."/>
            <person name="Goodwin L."/>
            <person name="Detter C."/>
            <person name="Podell S."/>
            <person name="Yavitt J.B."/>
            <person name="Zinder S.H."/>
        </authorList>
    </citation>
    <scope>NUCLEOTIDE SEQUENCE [LARGE SCALE GENOMIC DNA]</scope>
    <source>
        <strain evidence="2">DSM 21154 / JCM 14090 / 6A8</strain>
    </source>
</reference>
<dbReference type="KEGG" id="mbn:Mboo_0974"/>
<protein>
    <submittedName>
        <fullName evidence="1">Uncharacterized protein</fullName>
    </submittedName>
</protein>
<name>A7I6Y1_METB6</name>
<sequence length="86" mass="10002">MTRWYTMEKTLKSVSAAPPENFPDIRNKKCKYTDNQKDPTCCEKNKTRQIRCTEVYCRPSNTDQNQACNECNLALTDHDSCTSPYQ</sequence>
<keyword evidence="2" id="KW-1185">Reference proteome</keyword>
<proteinExistence type="predicted"/>